<keyword evidence="2" id="KW-1185">Reference proteome</keyword>
<accession>A0A7J9HL87</accession>
<dbReference type="EMBL" id="JABFAD010000010">
    <property type="protein sequence ID" value="MBA0810562.1"/>
    <property type="molecule type" value="Genomic_DNA"/>
</dbReference>
<dbReference type="Proteomes" id="UP000593560">
    <property type="component" value="Unassembled WGS sequence"/>
</dbReference>
<evidence type="ECO:0000313" key="2">
    <source>
        <dbReference type="Proteomes" id="UP000593560"/>
    </source>
</evidence>
<evidence type="ECO:0008006" key="3">
    <source>
        <dbReference type="Google" id="ProtNLM"/>
    </source>
</evidence>
<comment type="caution">
    <text evidence="1">The sequence shown here is derived from an EMBL/GenBank/DDBJ whole genome shotgun (WGS) entry which is preliminary data.</text>
</comment>
<proteinExistence type="predicted"/>
<dbReference type="AlphaFoldDB" id="A0A7J9HL87"/>
<protein>
    <recommendedName>
        <fullName evidence="3">RNase H type-1 domain-containing protein</fullName>
    </recommendedName>
</protein>
<dbReference type="OrthoDB" id="993362at2759"/>
<reference evidence="1 2" key="1">
    <citation type="journal article" date="2019" name="Genome Biol. Evol.">
        <title>Insights into the evolution of the New World diploid cottons (Gossypium, subgenus Houzingenia) based on genome sequencing.</title>
        <authorList>
            <person name="Grover C.E."/>
            <person name="Arick M.A. 2nd"/>
            <person name="Thrash A."/>
            <person name="Conover J.L."/>
            <person name="Sanders W.S."/>
            <person name="Peterson D.G."/>
            <person name="Frelichowski J.E."/>
            <person name="Scheffler J.A."/>
            <person name="Scheffler B.E."/>
            <person name="Wendel J.F."/>
        </authorList>
    </citation>
    <scope>NUCLEOTIDE SEQUENCE [LARGE SCALE GENOMIC DNA]</scope>
    <source>
        <strain evidence="1">0</strain>
        <tissue evidence="1">Leaf</tissue>
    </source>
</reference>
<sequence length="91" mass="10194">MQRTGLWRPPEPGIIKLNFDASFKSKSNRSISAVLARDFEGLIMGACDSLTVIKKLETNITDRSVLSPISQHIRVLAEAFEEVTYNLFPGR</sequence>
<organism evidence="1 2">
    <name type="scientific">Gossypium harknessii</name>
    <dbReference type="NCBI Taxonomy" id="34285"/>
    <lineage>
        <taxon>Eukaryota</taxon>
        <taxon>Viridiplantae</taxon>
        <taxon>Streptophyta</taxon>
        <taxon>Embryophyta</taxon>
        <taxon>Tracheophyta</taxon>
        <taxon>Spermatophyta</taxon>
        <taxon>Magnoliopsida</taxon>
        <taxon>eudicotyledons</taxon>
        <taxon>Gunneridae</taxon>
        <taxon>Pentapetalae</taxon>
        <taxon>rosids</taxon>
        <taxon>malvids</taxon>
        <taxon>Malvales</taxon>
        <taxon>Malvaceae</taxon>
        <taxon>Malvoideae</taxon>
        <taxon>Gossypium</taxon>
    </lineage>
</organism>
<evidence type="ECO:0000313" key="1">
    <source>
        <dbReference type="EMBL" id="MBA0810562.1"/>
    </source>
</evidence>
<gene>
    <name evidence="1" type="ORF">Gohar_002544</name>
</gene>
<name>A0A7J9HL87_9ROSI</name>